<dbReference type="InterPro" id="IPR036271">
    <property type="entry name" value="Tet_transcr_reg_TetR-rel_C_sf"/>
</dbReference>
<reference evidence="6" key="2">
    <citation type="submission" date="2020-09" db="EMBL/GenBank/DDBJ databases">
        <authorList>
            <person name="Sun Q."/>
            <person name="Zhou Y."/>
        </authorList>
    </citation>
    <scope>NUCLEOTIDE SEQUENCE</scope>
    <source>
        <strain evidence="6">CGMCC 4.7278</strain>
    </source>
</reference>
<dbReference type="EMBL" id="BMMW01000004">
    <property type="protein sequence ID" value="GGK62657.1"/>
    <property type="molecule type" value="Genomic_DNA"/>
</dbReference>
<dbReference type="Proteomes" id="UP000612956">
    <property type="component" value="Unassembled WGS sequence"/>
</dbReference>
<proteinExistence type="predicted"/>
<name>A0A917QQ24_9NOCA</name>
<evidence type="ECO:0000256" key="4">
    <source>
        <dbReference type="PROSITE-ProRule" id="PRU00335"/>
    </source>
</evidence>
<dbReference type="Gene3D" id="1.10.357.10">
    <property type="entry name" value="Tetracycline Repressor, domain 2"/>
    <property type="match status" value="1"/>
</dbReference>
<dbReference type="AlphaFoldDB" id="A0A917QQ24"/>
<dbReference type="SUPFAM" id="SSF48498">
    <property type="entry name" value="Tetracyclin repressor-like, C-terminal domain"/>
    <property type="match status" value="1"/>
</dbReference>
<dbReference type="GO" id="GO:0003677">
    <property type="term" value="F:DNA binding"/>
    <property type="evidence" value="ECO:0007669"/>
    <property type="project" value="UniProtKB-UniRule"/>
</dbReference>
<dbReference type="Pfam" id="PF16925">
    <property type="entry name" value="TetR_C_13"/>
    <property type="match status" value="1"/>
</dbReference>
<accession>A0A917QQ24</accession>
<dbReference type="PANTHER" id="PTHR47506">
    <property type="entry name" value="TRANSCRIPTIONAL REGULATORY PROTEIN"/>
    <property type="match status" value="1"/>
</dbReference>
<organism evidence="6 7">
    <name type="scientific">Nocardia camponoti</name>
    <dbReference type="NCBI Taxonomy" id="1616106"/>
    <lineage>
        <taxon>Bacteria</taxon>
        <taxon>Bacillati</taxon>
        <taxon>Actinomycetota</taxon>
        <taxon>Actinomycetes</taxon>
        <taxon>Mycobacteriales</taxon>
        <taxon>Nocardiaceae</taxon>
        <taxon>Nocardia</taxon>
    </lineage>
</organism>
<dbReference type="Pfam" id="PF00440">
    <property type="entry name" value="TetR_N"/>
    <property type="match status" value="1"/>
</dbReference>
<evidence type="ECO:0000256" key="3">
    <source>
        <dbReference type="ARBA" id="ARBA00023163"/>
    </source>
</evidence>
<evidence type="ECO:0000313" key="7">
    <source>
        <dbReference type="Proteomes" id="UP000612956"/>
    </source>
</evidence>
<evidence type="ECO:0000256" key="1">
    <source>
        <dbReference type="ARBA" id="ARBA00023015"/>
    </source>
</evidence>
<feature type="domain" description="HTH tetR-type" evidence="5">
    <location>
        <begin position="19"/>
        <end position="79"/>
    </location>
</feature>
<dbReference type="Gene3D" id="1.10.10.60">
    <property type="entry name" value="Homeodomain-like"/>
    <property type="match status" value="1"/>
</dbReference>
<dbReference type="InterPro" id="IPR011075">
    <property type="entry name" value="TetR_C"/>
</dbReference>
<sequence length="205" mass="22096">MNRMTELKEPIDQRLAKGARARATIARRAAELASVDGLEGLSIGKLATDLGVSKSGIATLFGSKEALQLAAVQTGRDVFIERVIVPALGVPRGMERLRALMERWFAHIDESPFPGGCFREATLSEFSSRPGAVRDAIVADHDDWLAFLTGEVRKAQELGALVDTDADLLVFELDALFAAANIARQIDDSARVAAARKIVAKLLAE</sequence>
<comment type="caution">
    <text evidence="6">The sequence shown here is derived from an EMBL/GenBank/DDBJ whole genome shotgun (WGS) entry which is preliminary data.</text>
</comment>
<gene>
    <name evidence="6" type="ORF">GCM10011591_38600</name>
</gene>
<evidence type="ECO:0000313" key="6">
    <source>
        <dbReference type="EMBL" id="GGK62657.1"/>
    </source>
</evidence>
<reference evidence="6" key="1">
    <citation type="journal article" date="2014" name="Int. J. Syst. Evol. Microbiol.">
        <title>Complete genome sequence of Corynebacterium casei LMG S-19264T (=DSM 44701T), isolated from a smear-ripened cheese.</title>
        <authorList>
            <consortium name="US DOE Joint Genome Institute (JGI-PGF)"/>
            <person name="Walter F."/>
            <person name="Albersmeier A."/>
            <person name="Kalinowski J."/>
            <person name="Ruckert C."/>
        </authorList>
    </citation>
    <scope>NUCLEOTIDE SEQUENCE</scope>
    <source>
        <strain evidence="6">CGMCC 4.7278</strain>
    </source>
</reference>
<dbReference type="PROSITE" id="PS50977">
    <property type="entry name" value="HTH_TETR_2"/>
    <property type="match status" value="1"/>
</dbReference>
<keyword evidence="3" id="KW-0804">Transcription</keyword>
<dbReference type="InterPro" id="IPR001647">
    <property type="entry name" value="HTH_TetR"/>
</dbReference>
<dbReference type="SUPFAM" id="SSF46689">
    <property type="entry name" value="Homeodomain-like"/>
    <property type="match status" value="1"/>
</dbReference>
<feature type="DNA-binding region" description="H-T-H motif" evidence="4">
    <location>
        <begin position="42"/>
        <end position="61"/>
    </location>
</feature>
<protein>
    <submittedName>
        <fullName evidence="6">TetR family transcriptional regulator</fullName>
    </submittedName>
</protein>
<evidence type="ECO:0000259" key="5">
    <source>
        <dbReference type="PROSITE" id="PS50977"/>
    </source>
</evidence>
<evidence type="ECO:0000256" key="2">
    <source>
        <dbReference type="ARBA" id="ARBA00023125"/>
    </source>
</evidence>
<dbReference type="InterPro" id="IPR009057">
    <property type="entry name" value="Homeodomain-like_sf"/>
</dbReference>
<keyword evidence="1" id="KW-0805">Transcription regulation</keyword>
<keyword evidence="2 4" id="KW-0238">DNA-binding</keyword>
<dbReference type="PANTHER" id="PTHR47506:SF6">
    <property type="entry name" value="HTH-TYPE TRANSCRIPTIONAL REPRESSOR NEMR"/>
    <property type="match status" value="1"/>
</dbReference>
<keyword evidence="7" id="KW-1185">Reference proteome</keyword>